<dbReference type="Proteomes" id="UP000060487">
    <property type="component" value="Unassembled WGS sequence"/>
</dbReference>
<organism evidence="2 3">
    <name type="scientific">Candidatus Magnetominusculus xianensis</name>
    <dbReference type="NCBI Taxonomy" id="1748249"/>
    <lineage>
        <taxon>Bacteria</taxon>
        <taxon>Pseudomonadati</taxon>
        <taxon>Nitrospirota</taxon>
        <taxon>Nitrospiria</taxon>
        <taxon>Nitrospirales</taxon>
        <taxon>Nitrospiraceae</taxon>
        <taxon>Candidatus Magnetominusculus</taxon>
    </lineage>
</organism>
<feature type="transmembrane region" description="Helical" evidence="1">
    <location>
        <begin position="6"/>
        <end position="27"/>
    </location>
</feature>
<dbReference type="RefSeq" id="WP_085053317.1">
    <property type="nucleotide sequence ID" value="NZ_LNQR01000103.1"/>
</dbReference>
<feature type="transmembrane region" description="Helical" evidence="1">
    <location>
        <begin position="149"/>
        <end position="173"/>
    </location>
</feature>
<keyword evidence="3" id="KW-1185">Reference proteome</keyword>
<keyword evidence="1" id="KW-1133">Transmembrane helix</keyword>
<evidence type="ECO:0000313" key="2">
    <source>
        <dbReference type="EMBL" id="KWT79599.1"/>
    </source>
</evidence>
<dbReference type="Pfam" id="PF04143">
    <property type="entry name" value="Sulf_transp"/>
    <property type="match status" value="1"/>
</dbReference>
<dbReference type="InterPro" id="IPR007272">
    <property type="entry name" value="Sulf_transp_TsuA/YedE"/>
</dbReference>
<proteinExistence type="predicted"/>
<evidence type="ECO:0000313" key="3">
    <source>
        <dbReference type="Proteomes" id="UP000060487"/>
    </source>
</evidence>
<name>A0ABR5SC84_9BACT</name>
<keyword evidence="1" id="KW-0812">Transmembrane</keyword>
<feature type="transmembrane region" description="Helical" evidence="1">
    <location>
        <begin position="39"/>
        <end position="57"/>
    </location>
</feature>
<dbReference type="EMBL" id="LNQR01000103">
    <property type="protein sequence ID" value="KWT79599.1"/>
    <property type="molecule type" value="Genomic_DNA"/>
</dbReference>
<evidence type="ECO:0000256" key="1">
    <source>
        <dbReference type="SAM" id="Phobius"/>
    </source>
</evidence>
<gene>
    <name evidence="2" type="ORF">ASN18_2696</name>
</gene>
<keyword evidence="1" id="KW-0472">Membrane</keyword>
<sequence>MDILSGLIIGFLFGFALWKAGALRYSVIMGALLLKDFRLYGFMITTLATIVLGTVLLKISGMDIEVGIKPYWGATHFIGGGLFGIAMALLGMCPGTCIGRLACGKYEAGIGVLAILLSAFATEALLPVIDRYGVRFNEPKELAIYQYCGVGYLPAAAAFGVVLVLIMAGVFLITRKKQQHGGLQ</sequence>
<comment type="caution">
    <text evidence="2">The sequence shown here is derived from an EMBL/GenBank/DDBJ whole genome shotgun (WGS) entry which is preliminary data.</text>
</comment>
<feature type="transmembrane region" description="Helical" evidence="1">
    <location>
        <begin position="110"/>
        <end position="129"/>
    </location>
</feature>
<protein>
    <recommendedName>
        <fullName evidence="4">Sulphur transport domain-containing protein</fullName>
    </recommendedName>
</protein>
<reference evidence="2 3" key="1">
    <citation type="submission" date="2015-11" db="EMBL/GenBank/DDBJ databases">
        <authorList>
            <person name="Lin W."/>
        </authorList>
    </citation>
    <scope>NUCLEOTIDE SEQUENCE [LARGE SCALE GENOMIC DNA]</scope>
    <source>
        <strain evidence="2 3">HCH-1</strain>
    </source>
</reference>
<evidence type="ECO:0008006" key="4">
    <source>
        <dbReference type="Google" id="ProtNLM"/>
    </source>
</evidence>
<accession>A0ABR5SC84</accession>
<feature type="transmembrane region" description="Helical" evidence="1">
    <location>
        <begin position="77"/>
        <end position="98"/>
    </location>
</feature>